<comment type="cofactor">
    <cofactor evidence="1 13">
        <name>heme</name>
        <dbReference type="ChEBI" id="CHEBI:30413"/>
    </cofactor>
</comment>
<dbReference type="PRINTS" id="PR00385">
    <property type="entry name" value="P450"/>
</dbReference>
<dbReference type="PANTHER" id="PTHR24305:SF166">
    <property type="entry name" value="CYTOCHROME P450 12A4, MITOCHONDRIAL-RELATED"/>
    <property type="match status" value="1"/>
</dbReference>
<dbReference type="GO" id="GO:0016705">
    <property type="term" value="F:oxidoreductase activity, acting on paired donors, with incorporation or reduction of molecular oxygen"/>
    <property type="evidence" value="ECO:0007669"/>
    <property type="project" value="InterPro"/>
</dbReference>
<evidence type="ECO:0000313" key="14">
    <source>
        <dbReference type="EMBL" id="TFK25118.1"/>
    </source>
</evidence>
<dbReference type="PANTHER" id="PTHR24305">
    <property type="entry name" value="CYTOCHROME P450"/>
    <property type="match status" value="1"/>
</dbReference>
<dbReference type="GO" id="GO:0020037">
    <property type="term" value="F:heme binding"/>
    <property type="evidence" value="ECO:0007669"/>
    <property type="project" value="InterPro"/>
</dbReference>
<evidence type="ECO:0000256" key="10">
    <source>
        <dbReference type="ARBA" id="ARBA00023004"/>
    </source>
</evidence>
<evidence type="ECO:0000256" key="11">
    <source>
        <dbReference type="ARBA" id="ARBA00023033"/>
    </source>
</evidence>
<comment type="subcellular location">
    <subcellularLocation>
        <location evidence="2">Membrane</location>
    </subcellularLocation>
</comment>
<evidence type="ECO:0000256" key="8">
    <source>
        <dbReference type="ARBA" id="ARBA00022989"/>
    </source>
</evidence>
<evidence type="ECO:0000256" key="7">
    <source>
        <dbReference type="ARBA" id="ARBA00022723"/>
    </source>
</evidence>
<keyword evidence="5 13" id="KW-0349">Heme</keyword>
<dbReference type="PRINTS" id="PR00463">
    <property type="entry name" value="EP450I"/>
</dbReference>
<dbReference type="STRING" id="230819.A0A5C3LA38"/>
<keyword evidence="10 13" id="KW-0408">Iron</keyword>
<evidence type="ECO:0000256" key="4">
    <source>
        <dbReference type="ARBA" id="ARBA00010617"/>
    </source>
</evidence>
<dbReference type="GO" id="GO:0005506">
    <property type="term" value="F:iron ion binding"/>
    <property type="evidence" value="ECO:0007669"/>
    <property type="project" value="InterPro"/>
</dbReference>
<organism evidence="14 15">
    <name type="scientific">Coprinopsis marcescibilis</name>
    <name type="common">Agaric fungus</name>
    <name type="synonym">Psathyrella marcescibilis</name>
    <dbReference type="NCBI Taxonomy" id="230819"/>
    <lineage>
        <taxon>Eukaryota</taxon>
        <taxon>Fungi</taxon>
        <taxon>Dikarya</taxon>
        <taxon>Basidiomycota</taxon>
        <taxon>Agaricomycotina</taxon>
        <taxon>Agaricomycetes</taxon>
        <taxon>Agaricomycetidae</taxon>
        <taxon>Agaricales</taxon>
        <taxon>Agaricineae</taxon>
        <taxon>Psathyrellaceae</taxon>
        <taxon>Coprinopsis</taxon>
    </lineage>
</organism>
<dbReference type="SUPFAM" id="SSF48264">
    <property type="entry name" value="Cytochrome P450"/>
    <property type="match status" value="1"/>
</dbReference>
<dbReference type="InterPro" id="IPR002401">
    <property type="entry name" value="Cyt_P450_E_grp-I"/>
</dbReference>
<dbReference type="Proteomes" id="UP000307440">
    <property type="component" value="Unassembled WGS sequence"/>
</dbReference>
<dbReference type="CDD" id="cd11069">
    <property type="entry name" value="CYP_FUM15-like"/>
    <property type="match status" value="1"/>
</dbReference>
<name>A0A5C3LA38_COPMA</name>
<dbReference type="EMBL" id="ML210190">
    <property type="protein sequence ID" value="TFK25118.1"/>
    <property type="molecule type" value="Genomic_DNA"/>
</dbReference>
<keyword evidence="11" id="KW-0503">Monooxygenase</keyword>
<keyword evidence="8" id="KW-1133">Transmembrane helix</keyword>
<dbReference type="OrthoDB" id="1470350at2759"/>
<evidence type="ECO:0000256" key="5">
    <source>
        <dbReference type="ARBA" id="ARBA00022617"/>
    </source>
</evidence>
<keyword evidence="6" id="KW-0812">Transmembrane</keyword>
<dbReference type="AlphaFoldDB" id="A0A5C3LA38"/>
<evidence type="ECO:0000313" key="15">
    <source>
        <dbReference type="Proteomes" id="UP000307440"/>
    </source>
</evidence>
<evidence type="ECO:0000256" key="2">
    <source>
        <dbReference type="ARBA" id="ARBA00004370"/>
    </source>
</evidence>
<comment type="similarity">
    <text evidence="4">Belongs to the cytochrome P450 family.</text>
</comment>
<keyword evidence="15" id="KW-1185">Reference proteome</keyword>
<comment type="pathway">
    <text evidence="3">Secondary metabolite biosynthesis; terpenoid biosynthesis.</text>
</comment>
<sequence length="582" mass="65640">MGSSLSTTSFPSALGDIVSRLPGPFSHLSQSVLVDFDVSILKQGLTIFAGSWLLWRVFKTIFAKHPLDNVPGPKASSYIAGSIAELFDPNPWPFHENLEKNHTGIARIASVMGRPMLYVYDPKALYHILLKDQSLYEENEDFIRTNTIIFGKSLLSTVGDHHRRQRKILSPVFSAAHLRDMVPLFYDVCYKLRDSVRLEVSRGKTEIDMLEWMSRTALELMGHSGWGTSFDSLQPGAILHPYYNAIKSFMETLVKTTAARFLFLPYLVNIGTPGFRRFLVNIFPWRTLHELRDIVDVMHDTSVSVYREKMKVLQQGGPDALREQIGEGKDILSTLLKANMLATTDDQKMPEEEVIGQMTTLTFAGMDTTSNALSRILYMLSTNLDVQSKLREEILQAKAEHGELLYDELHQLPYLDAVCRETLRLYPPASLILRTTVADATLPLERPLRCLDGKEVTELVVPRGTNILVSILASNRDPLTWGPDANEWKPERWLSPLPKTVTESRHPGIYSHLMTFIGGNRACIGFKFSQLEMKAVLCVLLESFKFAPTKTQIKWEFHGISQPAVNENGVHKLQLPLTVSLA</sequence>
<evidence type="ECO:0000256" key="9">
    <source>
        <dbReference type="ARBA" id="ARBA00023002"/>
    </source>
</evidence>
<protein>
    <submittedName>
        <fullName evidence="14">Cytochrome P450</fullName>
    </submittedName>
</protein>
<proteinExistence type="inferred from homology"/>
<dbReference type="InterPro" id="IPR050121">
    <property type="entry name" value="Cytochrome_P450_monoxygenase"/>
</dbReference>
<accession>A0A5C3LA38</accession>
<dbReference type="GO" id="GO:0016020">
    <property type="term" value="C:membrane"/>
    <property type="evidence" value="ECO:0007669"/>
    <property type="project" value="UniProtKB-SubCell"/>
</dbReference>
<dbReference type="GO" id="GO:0004497">
    <property type="term" value="F:monooxygenase activity"/>
    <property type="evidence" value="ECO:0007669"/>
    <property type="project" value="UniProtKB-KW"/>
</dbReference>
<keyword evidence="7 13" id="KW-0479">Metal-binding</keyword>
<evidence type="ECO:0000256" key="6">
    <source>
        <dbReference type="ARBA" id="ARBA00022692"/>
    </source>
</evidence>
<reference evidence="14 15" key="1">
    <citation type="journal article" date="2019" name="Nat. Ecol. Evol.">
        <title>Megaphylogeny resolves global patterns of mushroom evolution.</title>
        <authorList>
            <person name="Varga T."/>
            <person name="Krizsan K."/>
            <person name="Foldi C."/>
            <person name="Dima B."/>
            <person name="Sanchez-Garcia M."/>
            <person name="Sanchez-Ramirez S."/>
            <person name="Szollosi G.J."/>
            <person name="Szarkandi J.G."/>
            <person name="Papp V."/>
            <person name="Albert L."/>
            <person name="Andreopoulos W."/>
            <person name="Angelini C."/>
            <person name="Antonin V."/>
            <person name="Barry K.W."/>
            <person name="Bougher N.L."/>
            <person name="Buchanan P."/>
            <person name="Buyck B."/>
            <person name="Bense V."/>
            <person name="Catcheside P."/>
            <person name="Chovatia M."/>
            <person name="Cooper J."/>
            <person name="Damon W."/>
            <person name="Desjardin D."/>
            <person name="Finy P."/>
            <person name="Geml J."/>
            <person name="Haridas S."/>
            <person name="Hughes K."/>
            <person name="Justo A."/>
            <person name="Karasinski D."/>
            <person name="Kautmanova I."/>
            <person name="Kiss B."/>
            <person name="Kocsube S."/>
            <person name="Kotiranta H."/>
            <person name="LaButti K.M."/>
            <person name="Lechner B.E."/>
            <person name="Liimatainen K."/>
            <person name="Lipzen A."/>
            <person name="Lukacs Z."/>
            <person name="Mihaltcheva S."/>
            <person name="Morgado L.N."/>
            <person name="Niskanen T."/>
            <person name="Noordeloos M.E."/>
            <person name="Ohm R.A."/>
            <person name="Ortiz-Santana B."/>
            <person name="Ovrebo C."/>
            <person name="Racz N."/>
            <person name="Riley R."/>
            <person name="Savchenko A."/>
            <person name="Shiryaev A."/>
            <person name="Soop K."/>
            <person name="Spirin V."/>
            <person name="Szebenyi C."/>
            <person name="Tomsovsky M."/>
            <person name="Tulloss R.E."/>
            <person name="Uehling J."/>
            <person name="Grigoriev I.V."/>
            <person name="Vagvolgyi C."/>
            <person name="Papp T."/>
            <person name="Martin F.M."/>
            <person name="Miettinen O."/>
            <person name="Hibbett D.S."/>
            <person name="Nagy L.G."/>
        </authorList>
    </citation>
    <scope>NUCLEOTIDE SEQUENCE [LARGE SCALE GENOMIC DNA]</scope>
    <source>
        <strain evidence="14 15">CBS 121175</strain>
    </source>
</reference>
<feature type="binding site" description="axial binding residue" evidence="13">
    <location>
        <position position="523"/>
    </location>
    <ligand>
        <name>heme</name>
        <dbReference type="ChEBI" id="CHEBI:30413"/>
    </ligand>
    <ligandPart>
        <name>Fe</name>
        <dbReference type="ChEBI" id="CHEBI:18248"/>
    </ligandPart>
</feature>
<keyword evidence="9" id="KW-0560">Oxidoreductase</keyword>
<evidence type="ECO:0000256" key="12">
    <source>
        <dbReference type="ARBA" id="ARBA00023136"/>
    </source>
</evidence>
<evidence type="ECO:0000256" key="1">
    <source>
        <dbReference type="ARBA" id="ARBA00001971"/>
    </source>
</evidence>
<keyword evidence="12" id="KW-0472">Membrane</keyword>
<evidence type="ECO:0000256" key="3">
    <source>
        <dbReference type="ARBA" id="ARBA00004721"/>
    </source>
</evidence>
<evidence type="ECO:0000256" key="13">
    <source>
        <dbReference type="PIRSR" id="PIRSR602401-1"/>
    </source>
</evidence>
<dbReference type="InterPro" id="IPR001128">
    <property type="entry name" value="Cyt_P450"/>
</dbReference>
<dbReference type="Pfam" id="PF00067">
    <property type="entry name" value="p450"/>
    <property type="match status" value="1"/>
</dbReference>
<dbReference type="InterPro" id="IPR036396">
    <property type="entry name" value="Cyt_P450_sf"/>
</dbReference>
<gene>
    <name evidence="14" type="ORF">FA15DRAFT_640037</name>
</gene>
<dbReference type="Gene3D" id="1.10.630.10">
    <property type="entry name" value="Cytochrome P450"/>
    <property type="match status" value="1"/>
</dbReference>